<dbReference type="EMBL" id="HACA01023103">
    <property type="protein sequence ID" value="CDW40464.1"/>
    <property type="molecule type" value="Transcribed_RNA"/>
</dbReference>
<protein>
    <submittedName>
        <fullName evidence="1">Uncharacterized protein</fullName>
    </submittedName>
</protein>
<evidence type="ECO:0000313" key="1">
    <source>
        <dbReference type="EMBL" id="CDW40464.1"/>
    </source>
</evidence>
<name>A0A0K2UQD2_LEPSM</name>
<reference evidence="1" key="1">
    <citation type="submission" date="2014-05" db="EMBL/GenBank/DDBJ databases">
        <authorList>
            <person name="Chronopoulou M."/>
        </authorList>
    </citation>
    <scope>NUCLEOTIDE SEQUENCE</scope>
    <source>
        <tissue evidence="1">Whole organism</tissue>
    </source>
</reference>
<accession>A0A0K2UQD2</accession>
<dbReference type="AlphaFoldDB" id="A0A0K2UQD2"/>
<proteinExistence type="predicted"/>
<sequence length="64" mass="7686">MQGRSRICSFEMGDQVRNIFLRFALYENISEEFSYFRLMKNSSPDFCRCKLSCIGIYEQRRTNV</sequence>
<organism evidence="1">
    <name type="scientific">Lepeophtheirus salmonis</name>
    <name type="common">Salmon louse</name>
    <name type="synonym">Caligus salmonis</name>
    <dbReference type="NCBI Taxonomy" id="72036"/>
    <lineage>
        <taxon>Eukaryota</taxon>
        <taxon>Metazoa</taxon>
        <taxon>Ecdysozoa</taxon>
        <taxon>Arthropoda</taxon>
        <taxon>Crustacea</taxon>
        <taxon>Multicrustacea</taxon>
        <taxon>Hexanauplia</taxon>
        <taxon>Copepoda</taxon>
        <taxon>Siphonostomatoida</taxon>
        <taxon>Caligidae</taxon>
        <taxon>Lepeophtheirus</taxon>
    </lineage>
</organism>